<evidence type="ECO:0000313" key="3">
    <source>
        <dbReference type="Proteomes" id="UP000280842"/>
    </source>
</evidence>
<dbReference type="PANTHER" id="PTHR36304:SF4">
    <property type="entry name" value="DUF4388 DOMAIN-CONTAINING PROTEIN"/>
    <property type="match status" value="1"/>
</dbReference>
<dbReference type="Proteomes" id="UP000280842">
    <property type="component" value="Unassembled WGS sequence"/>
</dbReference>
<dbReference type="EMBL" id="REFO01000012">
    <property type="protein sequence ID" value="RMA96068.1"/>
    <property type="molecule type" value="Genomic_DNA"/>
</dbReference>
<gene>
    <name evidence="2" type="ORF">CLV39_1079</name>
</gene>
<comment type="caution">
    <text evidence="2">The sequence shown here is derived from an EMBL/GenBank/DDBJ whole genome shotgun (WGS) entry which is preliminary data.</text>
</comment>
<dbReference type="Pfam" id="PF14332">
    <property type="entry name" value="DUF4388"/>
    <property type="match status" value="1"/>
</dbReference>
<evidence type="ECO:0000313" key="2">
    <source>
        <dbReference type="EMBL" id="RMA96068.1"/>
    </source>
</evidence>
<dbReference type="PANTHER" id="PTHR36304">
    <property type="entry name" value="DOMAIN GTPASE-ACTIVATING PROTEIN, PUTATIVE-RELATED-RELATED"/>
    <property type="match status" value="1"/>
</dbReference>
<accession>A0A3M0BML1</accession>
<dbReference type="AlphaFoldDB" id="A0A3M0BML1"/>
<feature type="domain" description="PatA-like N-terminal" evidence="1">
    <location>
        <begin position="4"/>
        <end position="129"/>
    </location>
</feature>
<reference evidence="2 3" key="1">
    <citation type="submission" date="2018-10" db="EMBL/GenBank/DDBJ databases">
        <title>Genomic Encyclopedia of Archaeal and Bacterial Type Strains, Phase II (KMG-II): from individual species to whole genera.</title>
        <authorList>
            <person name="Goeker M."/>
        </authorList>
    </citation>
    <scope>NUCLEOTIDE SEQUENCE [LARGE SCALE GENOMIC DNA]</scope>
    <source>
        <strain evidence="2 3">VM1</strain>
    </source>
</reference>
<dbReference type="InterPro" id="IPR036388">
    <property type="entry name" value="WH-like_DNA-bd_sf"/>
</dbReference>
<sequence>MAISGDLEIFNFVDIFQILRKDKKDGILVVESEDKKLAVYFKEGDIVFIRPVKKVFYIYLDIDFLAVLKKENLDKDDLYKYLVARLPILLAIKKGKFSFTSGFIKYPENIKPQIPIEKLIMYLSRQLSQNEVERKISDPKLIYTKAENFEELAKKAYLTDIEKRILFLIDGKKTVEDIKKELNVKDLTLKRALYGMLAAGIIKRVKREKKLGFNLTKNLLKKIVNVIKGL</sequence>
<protein>
    <submittedName>
        <fullName evidence="2">Uncharacterized protein DUF4388</fullName>
    </submittedName>
</protein>
<dbReference type="InterPro" id="IPR025497">
    <property type="entry name" value="PatA-like_N"/>
</dbReference>
<evidence type="ECO:0000259" key="1">
    <source>
        <dbReference type="Pfam" id="PF14332"/>
    </source>
</evidence>
<dbReference type="RefSeq" id="WP_121923204.1">
    <property type="nucleotide sequence ID" value="NZ_REFO01000012.1"/>
</dbReference>
<dbReference type="OrthoDB" id="11765at2"/>
<dbReference type="InterPro" id="IPR036390">
    <property type="entry name" value="WH_DNA-bd_sf"/>
</dbReference>
<proteinExistence type="predicted"/>
<name>A0A3M0BML1_9AQUI</name>
<organism evidence="2 3">
    <name type="scientific">Hydrogenothermus marinus</name>
    <dbReference type="NCBI Taxonomy" id="133270"/>
    <lineage>
        <taxon>Bacteria</taxon>
        <taxon>Pseudomonadati</taxon>
        <taxon>Aquificota</taxon>
        <taxon>Aquificia</taxon>
        <taxon>Aquificales</taxon>
        <taxon>Hydrogenothermaceae</taxon>
        <taxon>Hydrogenothermus</taxon>
    </lineage>
</organism>
<keyword evidence="3" id="KW-1185">Reference proteome</keyword>
<dbReference type="Gene3D" id="1.10.10.10">
    <property type="entry name" value="Winged helix-like DNA-binding domain superfamily/Winged helix DNA-binding domain"/>
    <property type="match status" value="1"/>
</dbReference>
<dbReference type="SUPFAM" id="SSF46785">
    <property type="entry name" value="Winged helix' DNA-binding domain"/>
    <property type="match status" value="1"/>
</dbReference>